<evidence type="ECO:0000313" key="1">
    <source>
        <dbReference type="EMBL" id="KAF9445618.1"/>
    </source>
</evidence>
<protein>
    <submittedName>
        <fullName evidence="1">Uncharacterized protein</fullName>
    </submittedName>
</protein>
<name>A0A9P5X6Z4_9AGAR</name>
<comment type="caution">
    <text evidence="1">The sequence shown here is derived from an EMBL/GenBank/DDBJ whole genome shotgun (WGS) entry which is preliminary data.</text>
</comment>
<evidence type="ECO:0000313" key="2">
    <source>
        <dbReference type="Proteomes" id="UP000807342"/>
    </source>
</evidence>
<organism evidence="1 2">
    <name type="scientific">Macrolepiota fuliginosa MF-IS2</name>
    <dbReference type="NCBI Taxonomy" id="1400762"/>
    <lineage>
        <taxon>Eukaryota</taxon>
        <taxon>Fungi</taxon>
        <taxon>Dikarya</taxon>
        <taxon>Basidiomycota</taxon>
        <taxon>Agaricomycotina</taxon>
        <taxon>Agaricomycetes</taxon>
        <taxon>Agaricomycetidae</taxon>
        <taxon>Agaricales</taxon>
        <taxon>Agaricineae</taxon>
        <taxon>Agaricaceae</taxon>
        <taxon>Macrolepiota</taxon>
    </lineage>
</organism>
<dbReference type="AlphaFoldDB" id="A0A9P5X6Z4"/>
<proteinExistence type="predicted"/>
<dbReference type="EMBL" id="MU151291">
    <property type="protein sequence ID" value="KAF9445618.1"/>
    <property type="molecule type" value="Genomic_DNA"/>
</dbReference>
<gene>
    <name evidence="1" type="ORF">P691DRAFT_260527</name>
</gene>
<sequence length="74" mass="8295">MKPLGLHSVPYKLRFEGQLLPSDGLCNKKRCKMPDINTIGIPGRFPQQVSPPSSNRRTVIFSLLFWSLVADSPI</sequence>
<keyword evidence="2" id="KW-1185">Reference proteome</keyword>
<dbReference type="Proteomes" id="UP000807342">
    <property type="component" value="Unassembled WGS sequence"/>
</dbReference>
<accession>A0A9P5X6Z4</accession>
<reference evidence="1" key="1">
    <citation type="submission" date="2020-11" db="EMBL/GenBank/DDBJ databases">
        <authorList>
            <consortium name="DOE Joint Genome Institute"/>
            <person name="Ahrendt S."/>
            <person name="Riley R."/>
            <person name="Andreopoulos W."/>
            <person name="Labutti K."/>
            <person name="Pangilinan J."/>
            <person name="Ruiz-Duenas F.J."/>
            <person name="Barrasa J.M."/>
            <person name="Sanchez-Garcia M."/>
            <person name="Camarero S."/>
            <person name="Miyauchi S."/>
            <person name="Serrano A."/>
            <person name="Linde D."/>
            <person name="Babiker R."/>
            <person name="Drula E."/>
            <person name="Ayuso-Fernandez I."/>
            <person name="Pacheco R."/>
            <person name="Padilla G."/>
            <person name="Ferreira P."/>
            <person name="Barriuso J."/>
            <person name="Kellner H."/>
            <person name="Castanera R."/>
            <person name="Alfaro M."/>
            <person name="Ramirez L."/>
            <person name="Pisabarro A.G."/>
            <person name="Kuo A."/>
            <person name="Tritt A."/>
            <person name="Lipzen A."/>
            <person name="He G."/>
            <person name="Yan M."/>
            <person name="Ng V."/>
            <person name="Cullen D."/>
            <person name="Martin F."/>
            <person name="Rosso M.-N."/>
            <person name="Henrissat B."/>
            <person name="Hibbett D."/>
            <person name="Martinez A.T."/>
            <person name="Grigoriev I.V."/>
        </authorList>
    </citation>
    <scope>NUCLEOTIDE SEQUENCE</scope>
    <source>
        <strain evidence="1">MF-IS2</strain>
    </source>
</reference>